<reference evidence="3 4" key="1">
    <citation type="journal article" date="2016" name="Nat. Commun.">
        <title>Thousands of microbial genomes shed light on interconnected biogeochemical processes in an aquifer system.</title>
        <authorList>
            <person name="Anantharaman K."/>
            <person name="Brown C.T."/>
            <person name="Hug L.A."/>
            <person name="Sharon I."/>
            <person name="Castelle C.J."/>
            <person name="Probst A.J."/>
            <person name="Thomas B.C."/>
            <person name="Singh A."/>
            <person name="Wilkins M.J."/>
            <person name="Karaoz U."/>
            <person name="Brodie E.L."/>
            <person name="Williams K.H."/>
            <person name="Hubbard S.S."/>
            <person name="Banfield J.F."/>
        </authorList>
    </citation>
    <scope>NUCLEOTIDE SEQUENCE [LARGE SCALE GENOMIC DNA]</scope>
</reference>
<keyword evidence="2" id="KW-0812">Transmembrane</keyword>
<evidence type="ECO:0000313" key="4">
    <source>
        <dbReference type="Proteomes" id="UP000177434"/>
    </source>
</evidence>
<organism evidence="3 4">
    <name type="scientific">candidate division WS6 bacterium RIFOXYB1_FULL_33_14</name>
    <dbReference type="NCBI Taxonomy" id="1817896"/>
    <lineage>
        <taxon>Bacteria</taxon>
        <taxon>Candidatus Dojkabacteria</taxon>
    </lineage>
</organism>
<feature type="coiled-coil region" evidence="1">
    <location>
        <begin position="51"/>
        <end position="78"/>
    </location>
</feature>
<accession>A0A1F4UH55</accession>
<dbReference type="Proteomes" id="UP000177434">
    <property type="component" value="Unassembled WGS sequence"/>
</dbReference>
<evidence type="ECO:0000313" key="3">
    <source>
        <dbReference type="EMBL" id="OGC44247.1"/>
    </source>
</evidence>
<evidence type="ECO:0000256" key="2">
    <source>
        <dbReference type="SAM" id="Phobius"/>
    </source>
</evidence>
<feature type="transmembrane region" description="Helical" evidence="2">
    <location>
        <begin position="30"/>
        <end position="51"/>
    </location>
</feature>
<comment type="caution">
    <text evidence="3">The sequence shown here is derived from an EMBL/GenBank/DDBJ whole genome shotgun (WGS) entry which is preliminary data.</text>
</comment>
<dbReference type="InterPro" id="IPR014717">
    <property type="entry name" value="Transl_elong_EF1B/ribsomal_bS6"/>
</dbReference>
<dbReference type="Gene3D" id="3.30.70.60">
    <property type="match status" value="1"/>
</dbReference>
<keyword evidence="2" id="KW-1133">Transmembrane helix</keyword>
<evidence type="ECO:0000256" key="1">
    <source>
        <dbReference type="SAM" id="Coils"/>
    </source>
</evidence>
<keyword evidence="2" id="KW-0472">Membrane</keyword>
<dbReference type="EMBL" id="MEUN01000073">
    <property type="protein sequence ID" value="OGC44247.1"/>
    <property type="molecule type" value="Genomic_DNA"/>
</dbReference>
<protein>
    <submittedName>
        <fullName evidence="3">Uncharacterized protein</fullName>
    </submittedName>
</protein>
<keyword evidence="1" id="KW-0175">Coiled coil</keyword>
<proteinExistence type="predicted"/>
<dbReference type="AlphaFoldDB" id="A0A1F4UH55"/>
<gene>
    <name evidence="3" type="ORF">A2400_00720</name>
</gene>
<sequence length="205" mass="23047">MGTLGASRKLDYVKIVKEGPSKKAEMISTGLTFIVATLLIVFAIVPTIQTVTDISKEIKKKEQVSEALKNKLAALTSLDGQYNEYKETFDDFTLIFPTSKNFSLLLANMDALVTRNGFSLSSISFSEYGGKNYSLATKTLEPYSVRMLVKGEKTYLMNLLKSLEEMPMYPVVENLSYSTKTDEDGNTSYSILIRVYHVDNMNFYE</sequence>
<name>A0A1F4UH55_9BACT</name>